<evidence type="ECO:0000313" key="6">
    <source>
        <dbReference type="Proteomes" id="UP000294901"/>
    </source>
</evidence>
<dbReference type="GO" id="GO:0003700">
    <property type="term" value="F:DNA-binding transcription factor activity"/>
    <property type="evidence" value="ECO:0007669"/>
    <property type="project" value="InterPro"/>
</dbReference>
<dbReference type="SUPFAM" id="SSF46689">
    <property type="entry name" value="Homeodomain-like"/>
    <property type="match status" value="2"/>
</dbReference>
<comment type="caution">
    <text evidence="5">The sequence shown here is derived from an EMBL/GenBank/DDBJ whole genome shotgun (WGS) entry which is preliminary data.</text>
</comment>
<dbReference type="InterPro" id="IPR018060">
    <property type="entry name" value="HTH_AraC"/>
</dbReference>
<sequence>MQQNAERAVERVIEQMRANLSEQLTLDDMAQTAMFSKFHFTRIFQRITGVPPGRFLAALRLQEAKRLLVSTDLNVAAISVRVGYSSVGTFSTRFTKSVGLPPTTYRRMGGFSRHIATFTPQSPGKSHIYGRVTAPAGQSPPGAVFLGLFPQRIPEGLPAKCVILDRPGDFHFTNVPDGTWYLLSQSITDDAAEEQDLLMVSATGPLTLRGSTSLTVDVRLNRMSKVDPPVLLALLDSRRAAYERLRGHKPVAA</sequence>
<accession>A0A4R6K056</accession>
<keyword evidence="3" id="KW-0804">Transcription</keyword>
<name>A0A4R6K056_9ACTN</name>
<dbReference type="AlphaFoldDB" id="A0A4R6K056"/>
<evidence type="ECO:0000313" key="5">
    <source>
        <dbReference type="EMBL" id="TDO42087.1"/>
    </source>
</evidence>
<dbReference type="EMBL" id="SNWR01000001">
    <property type="protein sequence ID" value="TDO42087.1"/>
    <property type="molecule type" value="Genomic_DNA"/>
</dbReference>
<dbReference type="InterPro" id="IPR009057">
    <property type="entry name" value="Homeodomain-like_sf"/>
</dbReference>
<evidence type="ECO:0000256" key="1">
    <source>
        <dbReference type="ARBA" id="ARBA00023015"/>
    </source>
</evidence>
<dbReference type="SMART" id="SM00342">
    <property type="entry name" value="HTH_ARAC"/>
    <property type="match status" value="1"/>
</dbReference>
<dbReference type="Pfam" id="PF12833">
    <property type="entry name" value="HTH_18"/>
    <property type="match status" value="1"/>
</dbReference>
<dbReference type="GO" id="GO:0043565">
    <property type="term" value="F:sequence-specific DNA binding"/>
    <property type="evidence" value="ECO:0007669"/>
    <property type="project" value="InterPro"/>
</dbReference>
<dbReference type="PANTHER" id="PTHR46796:SF2">
    <property type="entry name" value="TRANSCRIPTIONAL REGULATORY PROTEIN"/>
    <property type="match status" value="1"/>
</dbReference>
<dbReference type="Gene3D" id="1.10.10.60">
    <property type="entry name" value="Homeodomain-like"/>
    <property type="match status" value="2"/>
</dbReference>
<keyword evidence="1" id="KW-0805">Transcription regulation</keyword>
<evidence type="ECO:0000256" key="3">
    <source>
        <dbReference type="ARBA" id="ARBA00023163"/>
    </source>
</evidence>
<reference evidence="5 6" key="1">
    <citation type="submission" date="2019-03" db="EMBL/GenBank/DDBJ databases">
        <title>Sequencing the genomes of 1000 actinobacteria strains.</title>
        <authorList>
            <person name="Klenk H.-P."/>
        </authorList>
    </citation>
    <scope>NUCLEOTIDE SEQUENCE [LARGE SCALE GENOMIC DNA]</scope>
    <source>
        <strain evidence="5 6">DSM 43805</strain>
    </source>
</reference>
<feature type="domain" description="HTH araC/xylS-type" evidence="4">
    <location>
        <begin position="10"/>
        <end position="108"/>
    </location>
</feature>
<dbReference type="PANTHER" id="PTHR46796">
    <property type="entry name" value="HTH-TYPE TRANSCRIPTIONAL ACTIVATOR RHAS-RELATED"/>
    <property type="match status" value="1"/>
</dbReference>
<keyword evidence="2" id="KW-0238">DNA-binding</keyword>
<dbReference type="InterPro" id="IPR050204">
    <property type="entry name" value="AraC_XylS_family_regulators"/>
</dbReference>
<organism evidence="5 6">
    <name type="scientific">Paractinoplanes brasiliensis</name>
    <dbReference type="NCBI Taxonomy" id="52695"/>
    <lineage>
        <taxon>Bacteria</taxon>
        <taxon>Bacillati</taxon>
        <taxon>Actinomycetota</taxon>
        <taxon>Actinomycetes</taxon>
        <taxon>Micromonosporales</taxon>
        <taxon>Micromonosporaceae</taxon>
        <taxon>Paractinoplanes</taxon>
    </lineage>
</organism>
<dbReference type="RefSeq" id="WP_133876022.1">
    <property type="nucleotide sequence ID" value="NZ_BOMD01000112.1"/>
</dbReference>
<dbReference type="OrthoDB" id="9816011at2"/>
<proteinExistence type="predicted"/>
<evidence type="ECO:0000256" key="2">
    <source>
        <dbReference type="ARBA" id="ARBA00023125"/>
    </source>
</evidence>
<evidence type="ECO:0000259" key="4">
    <source>
        <dbReference type="PROSITE" id="PS01124"/>
    </source>
</evidence>
<gene>
    <name evidence="5" type="ORF">C8E87_5850</name>
</gene>
<dbReference type="PROSITE" id="PS01124">
    <property type="entry name" value="HTH_ARAC_FAMILY_2"/>
    <property type="match status" value="1"/>
</dbReference>
<protein>
    <submittedName>
        <fullName evidence="5">Helix-turn-helix protein</fullName>
    </submittedName>
</protein>
<dbReference type="Proteomes" id="UP000294901">
    <property type="component" value="Unassembled WGS sequence"/>
</dbReference>
<dbReference type="PROSITE" id="PS00041">
    <property type="entry name" value="HTH_ARAC_FAMILY_1"/>
    <property type="match status" value="1"/>
</dbReference>
<keyword evidence="6" id="KW-1185">Reference proteome</keyword>
<dbReference type="InterPro" id="IPR018062">
    <property type="entry name" value="HTH_AraC-typ_CS"/>
</dbReference>